<dbReference type="InterPro" id="IPR032675">
    <property type="entry name" value="LRR_dom_sf"/>
</dbReference>
<dbReference type="EMBL" id="QPFP01000004">
    <property type="protein sequence ID" value="TEB37302.1"/>
    <property type="molecule type" value="Genomic_DNA"/>
</dbReference>
<keyword evidence="3" id="KW-1185">Reference proteome</keyword>
<gene>
    <name evidence="2" type="ORF">FA13DRAFT_896358</name>
</gene>
<organism evidence="2 3">
    <name type="scientific">Coprinellus micaceus</name>
    <name type="common">Glistening ink-cap mushroom</name>
    <name type="synonym">Coprinus micaceus</name>
    <dbReference type="NCBI Taxonomy" id="71717"/>
    <lineage>
        <taxon>Eukaryota</taxon>
        <taxon>Fungi</taxon>
        <taxon>Dikarya</taxon>
        <taxon>Basidiomycota</taxon>
        <taxon>Agaricomycotina</taxon>
        <taxon>Agaricomycetes</taxon>
        <taxon>Agaricomycetidae</taxon>
        <taxon>Agaricales</taxon>
        <taxon>Agaricineae</taxon>
        <taxon>Psathyrellaceae</taxon>
        <taxon>Coprinellus</taxon>
    </lineage>
</organism>
<evidence type="ECO:0000313" key="2">
    <source>
        <dbReference type="EMBL" id="TEB37302.1"/>
    </source>
</evidence>
<dbReference type="Gene3D" id="1.20.1280.50">
    <property type="match status" value="1"/>
</dbReference>
<sequence>MPPSPPPSPPPPAFPFHHLFFTNQVPQATDIPVIQHEIAKMATIIEYQEQQLYGLHACLRQWQGLLSPVRALPSEIIGEILCSALETSTAHGTRRELINFCLVSKYWREAALSTPALWSRVNVPSQLTREGSQNAIQWLQRAGGVSKEMTVGCVHSGSRYEVLVELLDAVPQLDKISFQLCFAKCFQPLVGLMQNAQPSSWRNVKALEFHFYDFVENKGTRDSLPDGTFKLTPLPAITSLHLHLPPDWDLGIRTDKFLSRLRTFNLRCELGDDEILKVLKPCTNLETLILDLEDTRWYSSSPPATVSLPKLRTLRLKNLYQDSLDVLESMKMPSLEELEVDISPDPEDEGYDPEGPEHEWPDWRWFRWMRPFRTLRRITLRNYKLFSGDHAMDLLGLVPNLTHATFDNLEYPSCCDFFALAPESRLEVLEMLNVPFEARERINVGIAQFYKMFEREGKQRPDLKGRRIRVTYQIPFVSVPAEAVGSLDSRFGLAKLGRSMGAEVNIGYSSTPP</sequence>
<name>A0A4Y7TUM2_COPMI</name>
<evidence type="ECO:0000259" key="1">
    <source>
        <dbReference type="Pfam" id="PF12937"/>
    </source>
</evidence>
<comment type="caution">
    <text evidence="2">The sequence shown here is derived from an EMBL/GenBank/DDBJ whole genome shotgun (WGS) entry which is preliminary data.</text>
</comment>
<dbReference type="InterPro" id="IPR001810">
    <property type="entry name" value="F-box_dom"/>
</dbReference>
<dbReference type="Pfam" id="PF12937">
    <property type="entry name" value="F-box-like"/>
    <property type="match status" value="1"/>
</dbReference>
<evidence type="ECO:0000313" key="3">
    <source>
        <dbReference type="Proteomes" id="UP000298030"/>
    </source>
</evidence>
<accession>A0A4Y7TUM2</accession>
<dbReference type="AlphaFoldDB" id="A0A4Y7TUM2"/>
<feature type="domain" description="F-box" evidence="1">
    <location>
        <begin position="71"/>
        <end position="122"/>
    </location>
</feature>
<dbReference type="OrthoDB" id="3229088at2759"/>
<proteinExistence type="predicted"/>
<reference evidence="2 3" key="1">
    <citation type="journal article" date="2019" name="Nat. Ecol. Evol.">
        <title>Megaphylogeny resolves global patterns of mushroom evolution.</title>
        <authorList>
            <person name="Varga T."/>
            <person name="Krizsan K."/>
            <person name="Foldi C."/>
            <person name="Dima B."/>
            <person name="Sanchez-Garcia M."/>
            <person name="Sanchez-Ramirez S."/>
            <person name="Szollosi G.J."/>
            <person name="Szarkandi J.G."/>
            <person name="Papp V."/>
            <person name="Albert L."/>
            <person name="Andreopoulos W."/>
            <person name="Angelini C."/>
            <person name="Antonin V."/>
            <person name="Barry K.W."/>
            <person name="Bougher N.L."/>
            <person name="Buchanan P."/>
            <person name="Buyck B."/>
            <person name="Bense V."/>
            <person name="Catcheside P."/>
            <person name="Chovatia M."/>
            <person name="Cooper J."/>
            <person name="Damon W."/>
            <person name="Desjardin D."/>
            <person name="Finy P."/>
            <person name="Geml J."/>
            <person name="Haridas S."/>
            <person name="Hughes K."/>
            <person name="Justo A."/>
            <person name="Karasinski D."/>
            <person name="Kautmanova I."/>
            <person name="Kiss B."/>
            <person name="Kocsube S."/>
            <person name="Kotiranta H."/>
            <person name="LaButti K.M."/>
            <person name="Lechner B.E."/>
            <person name="Liimatainen K."/>
            <person name="Lipzen A."/>
            <person name="Lukacs Z."/>
            <person name="Mihaltcheva S."/>
            <person name="Morgado L.N."/>
            <person name="Niskanen T."/>
            <person name="Noordeloos M.E."/>
            <person name="Ohm R.A."/>
            <person name="Ortiz-Santana B."/>
            <person name="Ovrebo C."/>
            <person name="Racz N."/>
            <person name="Riley R."/>
            <person name="Savchenko A."/>
            <person name="Shiryaev A."/>
            <person name="Soop K."/>
            <person name="Spirin V."/>
            <person name="Szebenyi C."/>
            <person name="Tomsovsky M."/>
            <person name="Tulloss R.E."/>
            <person name="Uehling J."/>
            <person name="Grigoriev I.V."/>
            <person name="Vagvolgyi C."/>
            <person name="Papp T."/>
            <person name="Martin F.M."/>
            <person name="Miettinen O."/>
            <person name="Hibbett D.S."/>
            <person name="Nagy L.G."/>
        </authorList>
    </citation>
    <scope>NUCLEOTIDE SEQUENCE [LARGE SCALE GENOMIC DNA]</scope>
    <source>
        <strain evidence="2 3">FP101781</strain>
    </source>
</reference>
<dbReference type="Gene3D" id="3.80.10.10">
    <property type="entry name" value="Ribonuclease Inhibitor"/>
    <property type="match status" value="1"/>
</dbReference>
<dbReference type="Proteomes" id="UP000298030">
    <property type="component" value="Unassembled WGS sequence"/>
</dbReference>
<dbReference type="SUPFAM" id="SSF52047">
    <property type="entry name" value="RNI-like"/>
    <property type="match status" value="1"/>
</dbReference>
<protein>
    <recommendedName>
        <fullName evidence="1">F-box domain-containing protein</fullName>
    </recommendedName>
</protein>